<name>A0ABS2NNR7_9FIRM</name>
<feature type="transmembrane region" description="Helical" evidence="5">
    <location>
        <begin position="187"/>
        <end position="205"/>
    </location>
</feature>
<feature type="transmembrane region" description="Helical" evidence="5">
    <location>
        <begin position="211"/>
        <end position="232"/>
    </location>
</feature>
<dbReference type="Pfam" id="PF03595">
    <property type="entry name" value="SLAC1"/>
    <property type="match status" value="1"/>
</dbReference>
<keyword evidence="4 5" id="KW-0472">Membrane</keyword>
<feature type="transmembrane region" description="Helical" evidence="5">
    <location>
        <begin position="36"/>
        <end position="54"/>
    </location>
</feature>
<keyword evidence="2 5" id="KW-0812">Transmembrane</keyword>
<dbReference type="PANTHER" id="PTHR37955:SF1">
    <property type="entry name" value="DEP DOMAIN-CONTAINING PROTEIN"/>
    <property type="match status" value="1"/>
</dbReference>
<dbReference type="InterPro" id="IPR004695">
    <property type="entry name" value="SLAC1/Mae1/Ssu1/TehA"/>
</dbReference>
<evidence type="ECO:0000256" key="1">
    <source>
        <dbReference type="ARBA" id="ARBA00004141"/>
    </source>
</evidence>
<dbReference type="RefSeq" id="WP_204400880.1">
    <property type="nucleotide sequence ID" value="NZ_JAFBEE010000005.1"/>
</dbReference>
<organism evidence="6 7">
    <name type="scientific">Alkaliphilus hydrothermalis</name>
    <dbReference type="NCBI Taxonomy" id="1482730"/>
    <lineage>
        <taxon>Bacteria</taxon>
        <taxon>Bacillati</taxon>
        <taxon>Bacillota</taxon>
        <taxon>Clostridia</taxon>
        <taxon>Peptostreptococcales</taxon>
        <taxon>Natronincolaceae</taxon>
        <taxon>Alkaliphilus</taxon>
    </lineage>
</organism>
<feature type="transmembrane region" description="Helical" evidence="5">
    <location>
        <begin position="66"/>
        <end position="86"/>
    </location>
</feature>
<sequence>MKRVINKTPIPMAGLMLASAATGNLVLSYGNIYRNLFGGVAAILLILLLAKLVMNPKALKEGFENPVVASVTPTLSMGIMILSTYLKPYVASVAYGAWILGLVLHCILIACFTKKYLFNFNIKKVFPSYFVVYVGIVVGSVTAPAYNLAKLGEYIFWFGLVSYLALLPIVIYRVVKVKEIPEPASPTLIIFAAPASLCLAGYLNTFAVKSIGMVGFLTTLSLTMLVVALVCMPRLLKLKFYPSYSAFTFPLVISAIAIKLTNGFLIKTGRGIPALNYIVKIEEFMAVAIVTYVLARYIVFLFAKDEQKAIA</sequence>
<evidence type="ECO:0000256" key="2">
    <source>
        <dbReference type="ARBA" id="ARBA00022692"/>
    </source>
</evidence>
<feature type="transmembrane region" description="Helical" evidence="5">
    <location>
        <begin position="284"/>
        <end position="303"/>
    </location>
</feature>
<feature type="transmembrane region" description="Helical" evidence="5">
    <location>
        <begin position="154"/>
        <end position="175"/>
    </location>
</feature>
<evidence type="ECO:0000313" key="6">
    <source>
        <dbReference type="EMBL" id="MBM7614547.1"/>
    </source>
</evidence>
<accession>A0ABS2NNR7</accession>
<feature type="transmembrane region" description="Helical" evidence="5">
    <location>
        <begin position="92"/>
        <end position="113"/>
    </location>
</feature>
<reference evidence="6 7" key="1">
    <citation type="submission" date="2021-01" db="EMBL/GenBank/DDBJ databases">
        <title>Genomic Encyclopedia of Type Strains, Phase IV (KMG-IV): sequencing the most valuable type-strain genomes for metagenomic binning, comparative biology and taxonomic classification.</title>
        <authorList>
            <person name="Goeker M."/>
        </authorList>
    </citation>
    <scope>NUCLEOTIDE SEQUENCE [LARGE SCALE GENOMIC DNA]</scope>
    <source>
        <strain evidence="6 7">DSM 25890</strain>
    </source>
</reference>
<protein>
    <submittedName>
        <fullName evidence="6">Exfoliative toxin A/B</fullName>
    </submittedName>
</protein>
<feature type="transmembrane region" description="Helical" evidence="5">
    <location>
        <begin position="12"/>
        <end position="30"/>
    </location>
</feature>
<evidence type="ECO:0000256" key="5">
    <source>
        <dbReference type="SAM" id="Phobius"/>
    </source>
</evidence>
<dbReference type="InterPro" id="IPR052951">
    <property type="entry name" value="Tellurite_res_ion_channel"/>
</dbReference>
<feature type="transmembrane region" description="Helical" evidence="5">
    <location>
        <begin position="244"/>
        <end position="264"/>
    </location>
</feature>
<dbReference type="InterPro" id="IPR038665">
    <property type="entry name" value="Voltage-dep_anion_channel_sf"/>
</dbReference>
<dbReference type="Proteomes" id="UP001314796">
    <property type="component" value="Unassembled WGS sequence"/>
</dbReference>
<dbReference type="CDD" id="cd09325">
    <property type="entry name" value="TDT_C4-dicarb_trans"/>
    <property type="match status" value="1"/>
</dbReference>
<evidence type="ECO:0000256" key="4">
    <source>
        <dbReference type="ARBA" id="ARBA00023136"/>
    </source>
</evidence>
<dbReference type="EMBL" id="JAFBEE010000005">
    <property type="protein sequence ID" value="MBM7614547.1"/>
    <property type="molecule type" value="Genomic_DNA"/>
</dbReference>
<dbReference type="Gene3D" id="1.50.10.150">
    <property type="entry name" value="Voltage-dependent anion channel"/>
    <property type="match status" value="1"/>
</dbReference>
<comment type="caution">
    <text evidence="6">The sequence shown here is derived from an EMBL/GenBank/DDBJ whole genome shotgun (WGS) entry which is preliminary data.</text>
</comment>
<feature type="transmembrane region" description="Helical" evidence="5">
    <location>
        <begin position="125"/>
        <end position="148"/>
    </location>
</feature>
<keyword evidence="3 5" id="KW-1133">Transmembrane helix</keyword>
<evidence type="ECO:0000313" key="7">
    <source>
        <dbReference type="Proteomes" id="UP001314796"/>
    </source>
</evidence>
<comment type="subcellular location">
    <subcellularLocation>
        <location evidence="1">Membrane</location>
        <topology evidence="1">Multi-pass membrane protein</topology>
    </subcellularLocation>
</comment>
<gene>
    <name evidence="6" type="ORF">JOC73_001059</name>
</gene>
<keyword evidence="7" id="KW-1185">Reference proteome</keyword>
<evidence type="ECO:0000256" key="3">
    <source>
        <dbReference type="ARBA" id="ARBA00022989"/>
    </source>
</evidence>
<dbReference type="PANTHER" id="PTHR37955">
    <property type="entry name" value="TELLURITE RESISTANCE PROTEIN TEHA"/>
    <property type="match status" value="1"/>
</dbReference>
<proteinExistence type="predicted"/>